<dbReference type="EMBL" id="LT906449">
    <property type="protein sequence ID" value="SNV05018.1"/>
    <property type="molecule type" value="Genomic_DNA"/>
</dbReference>
<feature type="region of interest" description="Disordered" evidence="1">
    <location>
        <begin position="70"/>
        <end position="194"/>
    </location>
</feature>
<dbReference type="KEGG" id="chg:AXF12_05960"/>
<feature type="compositionally biased region" description="Basic and acidic residues" evidence="1">
    <location>
        <begin position="97"/>
        <end position="107"/>
    </location>
</feature>
<feature type="compositionally biased region" description="Low complexity" evidence="1">
    <location>
        <begin position="289"/>
        <end position="303"/>
    </location>
</feature>
<reference evidence="3 5" key="1">
    <citation type="submission" date="2016-02" db="EMBL/GenBank/DDBJ databases">
        <authorList>
            <person name="Holder M.E."/>
            <person name="Ajami N.J."/>
            <person name="Petrosino J.F."/>
        </authorList>
    </citation>
    <scope>NUCLEOTIDE SEQUENCE [LARGE SCALE GENOMIC DNA]</scope>
    <source>
        <strain evidence="3 5">CCUG 32990</strain>
    </source>
</reference>
<evidence type="ECO:0000313" key="5">
    <source>
        <dbReference type="Proteomes" id="UP000065822"/>
    </source>
</evidence>
<evidence type="ECO:0000256" key="1">
    <source>
        <dbReference type="SAM" id="MobiDB-lite"/>
    </source>
</evidence>
<keyword evidence="5" id="KW-1185">Reference proteome</keyword>
<organism evidence="4 6">
    <name type="scientific">Capnocytophaga haemolytica</name>
    <dbReference type="NCBI Taxonomy" id="45243"/>
    <lineage>
        <taxon>Bacteria</taxon>
        <taxon>Pseudomonadati</taxon>
        <taxon>Bacteroidota</taxon>
        <taxon>Flavobacteriia</taxon>
        <taxon>Flavobacteriales</taxon>
        <taxon>Flavobacteriaceae</taxon>
        <taxon>Capnocytophaga</taxon>
    </lineage>
</organism>
<feature type="compositionally biased region" description="Polar residues" evidence="1">
    <location>
        <begin position="279"/>
        <end position="288"/>
    </location>
</feature>
<name>A0AAX2GVK3_9FLAO</name>
<proteinExistence type="predicted"/>
<evidence type="ECO:0000313" key="4">
    <source>
        <dbReference type="EMBL" id="SNV05018.1"/>
    </source>
</evidence>
<dbReference type="AlphaFoldDB" id="A0AAX2GVK3"/>
<feature type="compositionally biased region" description="Basic and acidic residues" evidence="1">
    <location>
        <begin position="135"/>
        <end position="159"/>
    </location>
</feature>
<dbReference type="RefSeq" id="WP_066429183.1">
    <property type="nucleotide sequence ID" value="NZ_CP014227.1"/>
</dbReference>
<accession>A0AAX2GVK3</accession>
<dbReference type="EMBL" id="CP014227">
    <property type="protein sequence ID" value="AMD85102.1"/>
    <property type="molecule type" value="Genomic_DNA"/>
</dbReference>
<dbReference type="Pfam" id="PF19808">
    <property type="entry name" value="DUF6291"/>
    <property type="match status" value="1"/>
</dbReference>
<reference evidence="4 6" key="2">
    <citation type="submission" date="2017-06" db="EMBL/GenBank/DDBJ databases">
        <authorList>
            <consortium name="Pathogen Informatics"/>
        </authorList>
    </citation>
    <scope>NUCLEOTIDE SEQUENCE [LARGE SCALE GENOMIC DNA]</scope>
    <source>
        <strain evidence="4 6">NCTC12947</strain>
    </source>
</reference>
<evidence type="ECO:0000313" key="3">
    <source>
        <dbReference type="EMBL" id="AMD85102.1"/>
    </source>
</evidence>
<dbReference type="InterPro" id="IPR046258">
    <property type="entry name" value="DUF6291"/>
</dbReference>
<dbReference type="Proteomes" id="UP000215539">
    <property type="component" value="Chromosome 1"/>
</dbReference>
<protein>
    <recommendedName>
        <fullName evidence="2">DUF6291 domain-containing protein</fullName>
    </recommendedName>
</protein>
<feature type="domain" description="DUF6291" evidence="2">
    <location>
        <begin position="5"/>
        <end position="82"/>
    </location>
</feature>
<dbReference type="Proteomes" id="UP000065822">
    <property type="component" value="Chromosome"/>
</dbReference>
<feature type="compositionally biased region" description="Polar residues" evidence="1">
    <location>
        <begin position="118"/>
        <end position="134"/>
    </location>
</feature>
<sequence>MKRDSFIFYASFWDAIKELPRDVQGEVLTAVIEYGLYGETTEQLKPVARAIVTLIKPQIDANNKRYENGVMGAEHGKKGGNPNFKKGKPNPYYSGSNEDKDNPKDNPKITPKKPQDNPKITPNVNDNVNVISSFSKKEAKTREQKKEPPTENFDEHLNADDNSGLNAFGDERKKVAPKKESECQRAEDSHDGAKTHETGEIIEFDSEGNQVYLSTEKTPKKARFCKPTVEEIRGYCWERGNNVDAQKFFDYYESNGWKVGRNQMKDWKAAVRTWERNGFDNNNTQTQKANGSTNTNATNSQQQPQRIGRTSIEDVVRSATGWI</sequence>
<feature type="region of interest" description="Disordered" evidence="1">
    <location>
        <begin position="276"/>
        <end position="310"/>
    </location>
</feature>
<feature type="compositionally biased region" description="Basic and acidic residues" evidence="1">
    <location>
        <begin position="169"/>
        <end position="194"/>
    </location>
</feature>
<gene>
    <name evidence="3" type="ORF">AXF12_05960</name>
    <name evidence="4" type="ORF">SAMEA44541418_00526</name>
</gene>
<evidence type="ECO:0000259" key="2">
    <source>
        <dbReference type="Pfam" id="PF19808"/>
    </source>
</evidence>
<evidence type="ECO:0000313" key="6">
    <source>
        <dbReference type="Proteomes" id="UP000215539"/>
    </source>
</evidence>